<evidence type="ECO:0000313" key="6">
    <source>
        <dbReference type="Proteomes" id="UP000240572"/>
    </source>
</evidence>
<comment type="caution">
    <text evidence="5">The sequence shown here is derived from an EMBL/GenBank/DDBJ whole genome shotgun (WGS) entry which is preliminary data.</text>
</comment>
<dbReference type="Proteomes" id="UP000240572">
    <property type="component" value="Unassembled WGS sequence"/>
</dbReference>
<evidence type="ECO:0000256" key="3">
    <source>
        <dbReference type="ARBA" id="ARBA00023163"/>
    </source>
</evidence>
<evidence type="ECO:0000256" key="2">
    <source>
        <dbReference type="ARBA" id="ARBA00023125"/>
    </source>
</evidence>
<evidence type="ECO:0000256" key="1">
    <source>
        <dbReference type="ARBA" id="ARBA00023015"/>
    </source>
</evidence>
<dbReference type="Pfam" id="PF12802">
    <property type="entry name" value="MarR_2"/>
    <property type="match status" value="1"/>
</dbReference>
<dbReference type="PANTHER" id="PTHR42756:SF1">
    <property type="entry name" value="TRANSCRIPTIONAL REPRESSOR OF EMRAB OPERON"/>
    <property type="match status" value="1"/>
</dbReference>
<protein>
    <submittedName>
        <fullName evidence="5">DNA-binding MarR family transcriptional regulator</fullName>
    </submittedName>
</protein>
<dbReference type="SUPFAM" id="SSF46785">
    <property type="entry name" value="Winged helix' DNA-binding domain"/>
    <property type="match status" value="1"/>
</dbReference>
<keyword evidence="2 5" id="KW-0238">DNA-binding</keyword>
<keyword evidence="6" id="KW-1185">Reference proteome</keyword>
<dbReference type="PROSITE" id="PS50995">
    <property type="entry name" value="HTH_MARR_2"/>
    <property type="match status" value="1"/>
</dbReference>
<proteinExistence type="predicted"/>
<dbReference type="InterPro" id="IPR000835">
    <property type="entry name" value="HTH_MarR-typ"/>
</dbReference>
<dbReference type="Gene3D" id="1.10.10.10">
    <property type="entry name" value="Winged helix-like DNA-binding domain superfamily/Winged helix DNA-binding domain"/>
    <property type="match status" value="1"/>
</dbReference>
<dbReference type="EMBL" id="PYGD01000008">
    <property type="protein sequence ID" value="PSK90412.1"/>
    <property type="molecule type" value="Genomic_DNA"/>
</dbReference>
<keyword evidence="3" id="KW-0804">Transcription</keyword>
<dbReference type="InterPro" id="IPR036390">
    <property type="entry name" value="WH_DNA-bd_sf"/>
</dbReference>
<dbReference type="SMART" id="SM00347">
    <property type="entry name" value="HTH_MARR"/>
    <property type="match status" value="1"/>
</dbReference>
<name>A0A2P8CZL8_9BACT</name>
<accession>A0A2P8CZL8</accession>
<dbReference type="AlphaFoldDB" id="A0A2P8CZL8"/>
<dbReference type="GO" id="GO:0003677">
    <property type="term" value="F:DNA binding"/>
    <property type="evidence" value="ECO:0007669"/>
    <property type="project" value="UniProtKB-KW"/>
</dbReference>
<feature type="domain" description="HTH marR-type" evidence="4">
    <location>
        <begin position="72"/>
        <end position="208"/>
    </location>
</feature>
<organism evidence="5 6">
    <name type="scientific">Taibaiella chishuiensis</name>
    <dbReference type="NCBI Taxonomy" id="1434707"/>
    <lineage>
        <taxon>Bacteria</taxon>
        <taxon>Pseudomonadati</taxon>
        <taxon>Bacteroidota</taxon>
        <taxon>Chitinophagia</taxon>
        <taxon>Chitinophagales</taxon>
        <taxon>Chitinophagaceae</taxon>
        <taxon>Taibaiella</taxon>
    </lineage>
</organism>
<dbReference type="PANTHER" id="PTHR42756">
    <property type="entry name" value="TRANSCRIPTIONAL REGULATOR, MARR"/>
    <property type="match status" value="1"/>
</dbReference>
<reference evidence="5 6" key="1">
    <citation type="submission" date="2018-03" db="EMBL/GenBank/DDBJ databases">
        <title>Genomic Encyclopedia of Type Strains, Phase III (KMG-III): the genomes of soil and plant-associated and newly described type strains.</title>
        <authorList>
            <person name="Whitman W."/>
        </authorList>
    </citation>
    <scope>NUCLEOTIDE SEQUENCE [LARGE SCALE GENOMIC DNA]</scope>
    <source>
        <strain evidence="5 6">CGMCC 1.12700</strain>
    </source>
</reference>
<gene>
    <name evidence="5" type="ORF">B0I18_108142</name>
</gene>
<evidence type="ECO:0000259" key="4">
    <source>
        <dbReference type="PROSITE" id="PS50995"/>
    </source>
</evidence>
<evidence type="ECO:0000313" key="5">
    <source>
        <dbReference type="EMBL" id="PSK90412.1"/>
    </source>
</evidence>
<dbReference type="GO" id="GO:0003700">
    <property type="term" value="F:DNA-binding transcription factor activity"/>
    <property type="evidence" value="ECO:0007669"/>
    <property type="project" value="InterPro"/>
</dbReference>
<keyword evidence="1" id="KW-0805">Transcription regulation</keyword>
<dbReference type="InterPro" id="IPR036388">
    <property type="entry name" value="WH-like_DNA-bd_sf"/>
</dbReference>
<sequence length="225" mass="26007">MSNRDARAGNCVIITPVCPPDCSQRPATNKELHELQLLATKNKVNYIVDFIFCTFASNKQDMQFDLIRELGYKALDSRLKRISDRMSHDVRRFYKEMGIDVEPNWYLVFMLLQKEGEIPITAIAEPLGYTHPSVAVIVKKMADKGYLLVRKDRTDKRQQLVSLSDKALAMLPQLEAVWRSCEKAILKMLNKDLAILHHLDHIDEALEKSSFHNRFKQEYLKSKGK</sequence>